<dbReference type="AlphaFoldDB" id="A0A7V5H3J7"/>
<protein>
    <submittedName>
        <fullName evidence="4">ABC transporter ATP-binding protein</fullName>
    </submittedName>
</protein>
<reference evidence="4" key="1">
    <citation type="journal article" date="2020" name="mSystems">
        <title>Genome- and Community-Level Interaction Insights into Carbon Utilization and Element Cycling Functions of Hydrothermarchaeota in Hydrothermal Sediment.</title>
        <authorList>
            <person name="Zhou Z."/>
            <person name="Liu Y."/>
            <person name="Xu W."/>
            <person name="Pan J."/>
            <person name="Luo Z.H."/>
            <person name="Li M."/>
        </authorList>
    </citation>
    <scope>NUCLEOTIDE SEQUENCE [LARGE SCALE GENOMIC DNA]</scope>
    <source>
        <strain evidence="4">HyVt-76</strain>
    </source>
</reference>
<dbReference type="EMBL" id="DRTD01000398">
    <property type="protein sequence ID" value="HHE55209.1"/>
    <property type="molecule type" value="Genomic_DNA"/>
</dbReference>
<dbReference type="SUPFAM" id="SSF52540">
    <property type="entry name" value="P-loop containing nucleoside triphosphate hydrolases"/>
    <property type="match status" value="1"/>
</dbReference>
<comment type="caution">
    <text evidence="4">The sequence shown here is derived from an EMBL/GenBank/DDBJ whole genome shotgun (WGS) entry which is preliminary data.</text>
</comment>
<accession>A0A7V5H3J7</accession>
<evidence type="ECO:0000256" key="2">
    <source>
        <dbReference type="ARBA" id="ARBA00022840"/>
    </source>
</evidence>
<keyword evidence="2 4" id="KW-0067">ATP-binding</keyword>
<dbReference type="InterPro" id="IPR003593">
    <property type="entry name" value="AAA+_ATPase"/>
</dbReference>
<dbReference type="InterPro" id="IPR017871">
    <property type="entry name" value="ABC_transporter-like_CS"/>
</dbReference>
<dbReference type="Pfam" id="PF00005">
    <property type="entry name" value="ABC_tran"/>
    <property type="match status" value="1"/>
</dbReference>
<sequence length="308" mass="34501">MVPLTVENIKKSFGNVQALRGVNLQVAKGQIVGLIGPDGAGKTTLMRIVVTLLNADEGEIYFLGKPTKNNIGFVRANVGYMPQRFSLYPDLTVEENLRFFGDLFDVPQAVQTKRMEKLYQFSRLGPFKNRRADALSGGMKQKLALSCMLMHEPGVMVLDEPTYGVDPVSRAELWDILKQLASEGKSILVSTAYMDEAELCDQVGLIFKGKILASGKPTDLTQSLKRPIYLITTNNAHQLYLQLQTVFPAQDCNLFGNGVHLIDRKQLGLEQIKKTLLDRQIEFHDIQPIQPDIEDTFLELIHQREVPA</sequence>
<organism evidence="4">
    <name type="scientific">Caldithrix abyssi</name>
    <dbReference type="NCBI Taxonomy" id="187145"/>
    <lineage>
        <taxon>Bacteria</taxon>
        <taxon>Pseudomonadati</taxon>
        <taxon>Calditrichota</taxon>
        <taxon>Calditrichia</taxon>
        <taxon>Calditrichales</taxon>
        <taxon>Calditrichaceae</taxon>
        <taxon>Caldithrix</taxon>
    </lineage>
</organism>
<dbReference type="InterPro" id="IPR027417">
    <property type="entry name" value="P-loop_NTPase"/>
</dbReference>
<evidence type="ECO:0000259" key="3">
    <source>
        <dbReference type="PROSITE" id="PS50893"/>
    </source>
</evidence>
<dbReference type="Proteomes" id="UP000886111">
    <property type="component" value="Unassembled WGS sequence"/>
</dbReference>
<keyword evidence="1" id="KW-0547">Nucleotide-binding</keyword>
<dbReference type="PROSITE" id="PS00211">
    <property type="entry name" value="ABC_TRANSPORTER_1"/>
    <property type="match status" value="1"/>
</dbReference>
<dbReference type="GO" id="GO:0005524">
    <property type="term" value="F:ATP binding"/>
    <property type="evidence" value="ECO:0007669"/>
    <property type="project" value="UniProtKB-KW"/>
</dbReference>
<dbReference type="CDD" id="cd03230">
    <property type="entry name" value="ABC_DR_subfamily_A"/>
    <property type="match status" value="1"/>
</dbReference>
<name>A0A7V5H3J7_CALAY</name>
<dbReference type="PROSITE" id="PS50893">
    <property type="entry name" value="ABC_TRANSPORTER_2"/>
    <property type="match status" value="1"/>
</dbReference>
<proteinExistence type="predicted"/>
<dbReference type="PANTHER" id="PTHR43038:SF3">
    <property type="entry name" value="ABC TRANSPORTER G FAMILY MEMBER 20 ISOFORM X1"/>
    <property type="match status" value="1"/>
</dbReference>
<evidence type="ECO:0000313" key="4">
    <source>
        <dbReference type="EMBL" id="HHE55209.1"/>
    </source>
</evidence>
<evidence type="ECO:0000256" key="1">
    <source>
        <dbReference type="ARBA" id="ARBA00022741"/>
    </source>
</evidence>
<feature type="domain" description="ABC transporter" evidence="3">
    <location>
        <begin position="4"/>
        <end position="233"/>
    </location>
</feature>
<gene>
    <name evidence="4" type="ORF">ENL21_05460</name>
</gene>
<dbReference type="PANTHER" id="PTHR43038">
    <property type="entry name" value="ATP-BINDING CASSETTE, SUB-FAMILY H, MEMBER 1"/>
    <property type="match status" value="1"/>
</dbReference>
<dbReference type="InterPro" id="IPR003439">
    <property type="entry name" value="ABC_transporter-like_ATP-bd"/>
</dbReference>
<dbReference type="SMART" id="SM00382">
    <property type="entry name" value="AAA"/>
    <property type="match status" value="1"/>
</dbReference>
<dbReference type="GO" id="GO:0016887">
    <property type="term" value="F:ATP hydrolysis activity"/>
    <property type="evidence" value="ECO:0007669"/>
    <property type="project" value="InterPro"/>
</dbReference>
<dbReference type="Gene3D" id="3.40.50.300">
    <property type="entry name" value="P-loop containing nucleotide triphosphate hydrolases"/>
    <property type="match status" value="1"/>
</dbReference>